<name>A0A9D4YQF6_RHISA</name>
<feature type="compositionally biased region" description="Pro residues" evidence="1">
    <location>
        <begin position="238"/>
        <end position="250"/>
    </location>
</feature>
<accession>A0A9D4YQF6</accession>
<keyword evidence="3" id="KW-1185">Reference proteome</keyword>
<feature type="region of interest" description="Disordered" evidence="1">
    <location>
        <begin position="101"/>
        <end position="267"/>
    </location>
</feature>
<feature type="compositionally biased region" description="Basic and acidic residues" evidence="1">
    <location>
        <begin position="154"/>
        <end position="171"/>
    </location>
</feature>
<reference evidence="2" key="1">
    <citation type="journal article" date="2020" name="Cell">
        <title>Large-Scale Comparative Analyses of Tick Genomes Elucidate Their Genetic Diversity and Vector Capacities.</title>
        <authorList>
            <consortium name="Tick Genome and Microbiome Consortium (TIGMIC)"/>
            <person name="Jia N."/>
            <person name="Wang J."/>
            <person name="Shi W."/>
            <person name="Du L."/>
            <person name="Sun Y."/>
            <person name="Zhan W."/>
            <person name="Jiang J.F."/>
            <person name="Wang Q."/>
            <person name="Zhang B."/>
            <person name="Ji P."/>
            <person name="Bell-Sakyi L."/>
            <person name="Cui X.M."/>
            <person name="Yuan T.T."/>
            <person name="Jiang B.G."/>
            <person name="Yang W.F."/>
            <person name="Lam T.T."/>
            <person name="Chang Q.C."/>
            <person name="Ding S.J."/>
            <person name="Wang X.J."/>
            <person name="Zhu J.G."/>
            <person name="Ruan X.D."/>
            <person name="Zhao L."/>
            <person name="Wei J.T."/>
            <person name="Ye R.Z."/>
            <person name="Que T.C."/>
            <person name="Du C.H."/>
            <person name="Zhou Y.H."/>
            <person name="Cheng J.X."/>
            <person name="Dai P.F."/>
            <person name="Guo W.B."/>
            <person name="Han X.H."/>
            <person name="Huang E.J."/>
            <person name="Li L.F."/>
            <person name="Wei W."/>
            <person name="Gao Y.C."/>
            <person name="Liu J.Z."/>
            <person name="Shao H.Z."/>
            <person name="Wang X."/>
            <person name="Wang C.C."/>
            <person name="Yang T.C."/>
            <person name="Huo Q.B."/>
            <person name="Li W."/>
            <person name="Chen H.Y."/>
            <person name="Chen S.E."/>
            <person name="Zhou L.G."/>
            <person name="Ni X.B."/>
            <person name="Tian J.H."/>
            <person name="Sheng Y."/>
            <person name="Liu T."/>
            <person name="Pan Y.S."/>
            <person name="Xia L.Y."/>
            <person name="Li J."/>
            <person name="Zhao F."/>
            <person name="Cao W.C."/>
        </authorList>
    </citation>
    <scope>NUCLEOTIDE SEQUENCE</scope>
    <source>
        <strain evidence="2">Rsan-2018</strain>
    </source>
</reference>
<comment type="caution">
    <text evidence="2">The sequence shown here is derived from an EMBL/GenBank/DDBJ whole genome shotgun (WGS) entry which is preliminary data.</text>
</comment>
<gene>
    <name evidence="2" type="ORF">HPB52_017177</name>
</gene>
<reference evidence="2" key="2">
    <citation type="submission" date="2021-09" db="EMBL/GenBank/DDBJ databases">
        <authorList>
            <person name="Jia N."/>
            <person name="Wang J."/>
            <person name="Shi W."/>
            <person name="Du L."/>
            <person name="Sun Y."/>
            <person name="Zhan W."/>
            <person name="Jiang J."/>
            <person name="Wang Q."/>
            <person name="Zhang B."/>
            <person name="Ji P."/>
            <person name="Sakyi L.B."/>
            <person name="Cui X."/>
            <person name="Yuan T."/>
            <person name="Jiang B."/>
            <person name="Yang W."/>
            <person name="Lam T.T.-Y."/>
            <person name="Chang Q."/>
            <person name="Ding S."/>
            <person name="Wang X."/>
            <person name="Zhu J."/>
            <person name="Ruan X."/>
            <person name="Zhao L."/>
            <person name="Wei J."/>
            <person name="Que T."/>
            <person name="Du C."/>
            <person name="Cheng J."/>
            <person name="Dai P."/>
            <person name="Han X."/>
            <person name="Huang E."/>
            <person name="Gao Y."/>
            <person name="Liu J."/>
            <person name="Shao H."/>
            <person name="Ye R."/>
            <person name="Li L."/>
            <person name="Wei W."/>
            <person name="Wang X."/>
            <person name="Wang C."/>
            <person name="Huo Q."/>
            <person name="Li W."/>
            <person name="Guo W."/>
            <person name="Chen H."/>
            <person name="Chen S."/>
            <person name="Zhou L."/>
            <person name="Zhou L."/>
            <person name="Ni X."/>
            <person name="Tian J."/>
            <person name="Zhou Y."/>
            <person name="Sheng Y."/>
            <person name="Liu T."/>
            <person name="Pan Y."/>
            <person name="Xia L."/>
            <person name="Li J."/>
            <person name="Zhao F."/>
            <person name="Cao W."/>
        </authorList>
    </citation>
    <scope>NUCLEOTIDE SEQUENCE</scope>
    <source>
        <strain evidence="2">Rsan-2018</strain>
        <tissue evidence="2">Larvae</tissue>
    </source>
</reference>
<sequence length="420" mass="45602">MATWTGDDWHGEADRDIVEEPARVAVRNSSLECDIDASVTVARSSYMAAAKRSGPLVDMPSEKSGLSLECLCSDTLPASEDSLLEGDLDKDFPRGDGALIPGFSDVSLPPKHTITADPLDLSLSESDDSFGQQSPVSRPLATIPEEPELEELEMEHPPERNPEELSTHMEEEPAPLMLDALPIQDHELSTEAGNDLLPDSPEPNLQISEQSLAESAACNRPHVSAHTQPSPVLMPEKLAPPPAESRPVPPSLSQRNQLGPRRKVTPVSIEVQSSVGAEFSPPVMAKGSVANQFLEKIGQLRGATVLSEGGHDTCTLAEDLMSIEGSQKQPDKYKKEEFGELFTKKSVVAAQSASKSQAQSQTETEAESDDEDSSVDFDHLPIRRRMDIWKRREDRAIRKGLILIPKVGKQGRFPISAAGL</sequence>
<evidence type="ECO:0000313" key="3">
    <source>
        <dbReference type="Proteomes" id="UP000821837"/>
    </source>
</evidence>
<evidence type="ECO:0000313" key="2">
    <source>
        <dbReference type="EMBL" id="KAH7984118.1"/>
    </source>
</evidence>
<protein>
    <submittedName>
        <fullName evidence="2">Uncharacterized protein</fullName>
    </submittedName>
</protein>
<dbReference type="EMBL" id="JABSTV010001245">
    <property type="protein sequence ID" value="KAH7984118.1"/>
    <property type="molecule type" value="Genomic_DNA"/>
</dbReference>
<dbReference type="Proteomes" id="UP000821837">
    <property type="component" value="Chromosome 1"/>
</dbReference>
<feature type="compositionally biased region" description="Polar residues" evidence="1">
    <location>
        <begin position="203"/>
        <end position="213"/>
    </location>
</feature>
<organism evidence="2 3">
    <name type="scientific">Rhipicephalus sanguineus</name>
    <name type="common">Brown dog tick</name>
    <name type="synonym">Ixodes sanguineus</name>
    <dbReference type="NCBI Taxonomy" id="34632"/>
    <lineage>
        <taxon>Eukaryota</taxon>
        <taxon>Metazoa</taxon>
        <taxon>Ecdysozoa</taxon>
        <taxon>Arthropoda</taxon>
        <taxon>Chelicerata</taxon>
        <taxon>Arachnida</taxon>
        <taxon>Acari</taxon>
        <taxon>Parasitiformes</taxon>
        <taxon>Ixodida</taxon>
        <taxon>Ixodoidea</taxon>
        <taxon>Ixodidae</taxon>
        <taxon>Rhipicephalinae</taxon>
        <taxon>Rhipicephalus</taxon>
        <taxon>Rhipicephalus</taxon>
    </lineage>
</organism>
<feature type="compositionally biased region" description="Acidic residues" evidence="1">
    <location>
        <begin position="364"/>
        <end position="375"/>
    </location>
</feature>
<feature type="region of interest" description="Disordered" evidence="1">
    <location>
        <begin position="350"/>
        <end position="378"/>
    </location>
</feature>
<proteinExistence type="predicted"/>
<dbReference type="VEuPathDB" id="VectorBase:RSAN_044356"/>
<evidence type="ECO:0000256" key="1">
    <source>
        <dbReference type="SAM" id="MobiDB-lite"/>
    </source>
</evidence>
<dbReference type="AlphaFoldDB" id="A0A9D4YQF6"/>
<feature type="compositionally biased region" description="Low complexity" evidence="1">
    <location>
        <begin position="350"/>
        <end position="363"/>
    </location>
</feature>